<keyword evidence="10" id="KW-1185">Reference proteome</keyword>
<gene>
    <name evidence="9" type="ORF">C7460_108150</name>
</gene>
<comment type="caution">
    <text evidence="9">The sequence shown here is derived from an EMBL/GenBank/DDBJ whole genome shotgun (WGS) entry which is preliminary data.</text>
</comment>
<evidence type="ECO:0000256" key="8">
    <source>
        <dbReference type="SAM" id="Coils"/>
    </source>
</evidence>
<sequence>MTNPDSGETSPGALDNHTIQLKMRNLIFVMLALVCLGLQAQSPEVLTLDACISTALERNIEVQMAKNNAQIARSNKVRAMMSFMPNLQAQWNYNLLFGTFWDNVAARQVTQQRSSNPNVSSSVGLFQGMSRINDIKRSTYAEQAATQGIESTKLNAKTNVLSAFLATALDKENIKISEERIALLEQQLEREVKRESVGVGNMETVYNFRSQVANERLTLTNLRNQYRSDLLRLVQLLRGDVGKEYVIEDVAVSEEQLSVGMASFQEVLSESFAYAPAVKSAEAARMASIHEYKSSRANVLPSVNLYGELGSRYSSQGAANPNNDLIPEKAPYFDQMNWNQYEFISLSVNVPIFSRYQNSNVIQNAKLNMLNAELAEEQARQQFTNAVQQVYLDLVASQENYRTAVENLEALEQSFDFVKKRYETGNTDFYTYMESLNNKNRAELQLANARLSIVFRKKILDLYKGE</sequence>
<dbReference type="Gene3D" id="1.20.1600.10">
    <property type="entry name" value="Outer membrane efflux proteins (OEP)"/>
    <property type="match status" value="1"/>
</dbReference>
<keyword evidence="6" id="KW-0472">Membrane</keyword>
<evidence type="ECO:0000256" key="4">
    <source>
        <dbReference type="ARBA" id="ARBA00022452"/>
    </source>
</evidence>
<evidence type="ECO:0000313" key="10">
    <source>
        <dbReference type="Proteomes" id="UP000256779"/>
    </source>
</evidence>
<comment type="subcellular location">
    <subcellularLocation>
        <location evidence="1">Cell outer membrane</location>
    </subcellularLocation>
</comment>
<evidence type="ECO:0000256" key="2">
    <source>
        <dbReference type="ARBA" id="ARBA00007613"/>
    </source>
</evidence>
<keyword evidence="4" id="KW-1134">Transmembrane beta strand</keyword>
<dbReference type="Pfam" id="PF02321">
    <property type="entry name" value="OEP"/>
    <property type="match status" value="2"/>
</dbReference>
<keyword evidence="7" id="KW-0998">Cell outer membrane</keyword>
<dbReference type="OrthoDB" id="9811587at2"/>
<evidence type="ECO:0000256" key="3">
    <source>
        <dbReference type="ARBA" id="ARBA00022448"/>
    </source>
</evidence>
<dbReference type="SUPFAM" id="SSF56954">
    <property type="entry name" value="Outer membrane efflux proteins (OEP)"/>
    <property type="match status" value="1"/>
</dbReference>
<evidence type="ECO:0000313" key="9">
    <source>
        <dbReference type="EMBL" id="RED99530.1"/>
    </source>
</evidence>
<evidence type="ECO:0000256" key="7">
    <source>
        <dbReference type="ARBA" id="ARBA00023237"/>
    </source>
</evidence>
<protein>
    <submittedName>
        <fullName evidence="9">Outer membrane protein</fullName>
    </submittedName>
</protein>
<feature type="coiled-coil region" evidence="8">
    <location>
        <begin position="360"/>
        <end position="414"/>
    </location>
</feature>
<keyword evidence="8" id="KW-0175">Coiled coil</keyword>
<name>A0A3D9L3Z9_MARFU</name>
<reference evidence="9 10" key="1">
    <citation type="submission" date="2018-07" db="EMBL/GenBank/DDBJ databases">
        <title>Genomic Encyclopedia of Type Strains, Phase IV (KMG-IV): sequencing the most valuable type-strain genomes for metagenomic binning, comparative biology and taxonomic classification.</title>
        <authorList>
            <person name="Goeker M."/>
        </authorList>
    </citation>
    <scope>NUCLEOTIDE SEQUENCE [LARGE SCALE GENOMIC DNA]</scope>
    <source>
        <strain evidence="9 10">DSM 4134</strain>
    </source>
</reference>
<dbReference type="PANTHER" id="PTHR30026">
    <property type="entry name" value="OUTER MEMBRANE PROTEIN TOLC"/>
    <property type="match status" value="1"/>
</dbReference>
<dbReference type="GO" id="GO:0009279">
    <property type="term" value="C:cell outer membrane"/>
    <property type="evidence" value="ECO:0007669"/>
    <property type="project" value="UniProtKB-SubCell"/>
</dbReference>
<evidence type="ECO:0000256" key="6">
    <source>
        <dbReference type="ARBA" id="ARBA00023136"/>
    </source>
</evidence>
<dbReference type="Proteomes" id="UP000256779">
    <property type="component" value="Unassembled WGS sequence"/>
</dbReference>
<dbReference type="GO" id="GO:1990281">
    <property type="term" value="C:efflux pump complex"/>
    <property type="evidence" value="ECO:0007669"/>
    <property type="project" value="TreeGrafter"/>
</dbReference>
<evidence type="ECO:0000256" key="5">
    <source>
        <dbReference type="ARBA" id="ARBA00022692"/>
    </source>
</evidence>
<comment type="similarity">
    <text evidence="2">Belongs to the outer membrane factor (OMF) (TC 1.B.17) family.</text>
</comment>
<organism evidence="9 10">
    <name type="scientific">Marinoscillum furvescens DSM 4134</name>
    <dbReference type="NCBI Taxonomy" id="1122208"/>
    <lineage>
        <taxon>Bacteria</taxon>
        <taxon>Pseudomonadati</taxon>
        <taxon>Bacteroidota</taxon>
        <taxon>Cytophagia</taxon>
        <taxon>Cytophagales</taxon>
        <taxon>Reichenbachiellaceae</taxon>
        <taxon>Marinoscillum</taxon>
    </lineage>
</organism>
<keyword evidence="5" id="KW-0812">Transmembrane</keyword>
<dbReference type="PANTHER" id="PTHR30026:SF20">
    <property type="entry name" value="OUTER MEMBRANE PROTEIN TOLC"/>
    <property type="match status" value="1"/>
</dbReference>
<proteinExistence type="inferred from homology"/>
<evidence type="ECO:0000256" key="1">
    <source>
        <dbReference type="ARBA" id="ARBA00004442"/>
    </source>
</evidence>
<dbReference type="GO" id="GO:0015562">
    <property type="term" value="F:efflux transmembrane transporter activity"/>
    <property type="evidence" value="ECO:0007669"/>
    <property type="project" value="InterPro"/>
</dbReference>
<keyword evidence="3" id="KW-0813">Transport</keyword>
<dbReference type="EMBL" id="QREG01000008">
    <property type="protein sequence ID" value="RED99530.1"/>
    <property type="molecule type" value="Genomic_DNA"/>
</dbReference>
<dbReference type="InterPro" id="IPR051906">
    <property type="entry name" value="TolC-like"/>
</dbReference>
<dbReference type="GO" id="GO:0015288">
    <property type="term" value="F:porin activity"/>
    <property type="evidence" value="ECO:0007669"/>
    <property type="project" value="TreeGrafter"/>
</dbReference>
<accession>A0A3D9L3Z9</accession>
<dbReference type="InterPro" id="IPR003423">
    <property type="entry name" value="OMP_efflux"/>
</dbReference>
<dbReference type="AlphaFoldDB" id="A0A3D9L3Z9"/>